<sequence>MKQAAWPQGQLPDTAYNMGPPESQVPVWLGLIRKWNETVANRFPSKLPQNYRRRTIARPHGLPCCNTNVPVGGGANHINLALCRAQVLAPRVSSGMIVSHSHHGVLHVFGLARKRDRSRTWRNCSPRKIWPQDGMSVSRGPCRWVFSR</sequence>
<evidence type="ECO:0000313" key="2">
    <source>
        <dbReference type="Proteomes" id="UP001595683"/>
    </source>
</evidence>
<gene>
    <name evidence="1" type="ORF">ACFOOT_16020</name>
</gene>
<comment type="caution">
    <text evidence="1">The sequence shown here is derived from an EMBL/GenBank/DDBJ whole genome shotgun (WGS) entry which is preliminary data.</text>
</comment>
<dbReference type="EMBL" id="JBHRYE010000027">
    <property type="protein sequence ID" value="MFC3672924.1"/>
    <property type="molecule type" value="Genomic_DNA"/>
</dbReference>
<organism evidence="1 2">
    <name type="scientific">Novosphingobium pokkalii</name>
    <dbReference type="NCBI Taxonomy" id="1770194"/>
    <lineage>
        <taxon>Bacteria</taxon>
        <taxon>Pseudomonadati</taxon>
        <taxon>Pseudomonadota</taxon>
        <taxon>Alphaproteobacteria</taxon>
        <taxon>Sphingomonadales</taxon>
        <taxon>Sphingomonadaceae</taxon>
        <taxon>Novosphingobium</taxon>
    </lineage>
</organism>
<reference evidence="2" key="1">
    <citation type="journal article" date="2019" name="Int. J. Syst. Evol. Microbiol.">
        <title>The Global Catalogue of Microorganisms (GCM) 10K type strain sequencing project: providing services to taxonomists for standard genome sequencing and annotation.</title>
        <authorList>
            <consortium name="The Broad Institute Genomics Platform"/>
            <consortium name="The Broad Institute Genome Sequencing Center for Infectious Disease"/>
            <person name="Wu L."/>
            <person name="Ma J."/>
        </authorList>
    </citation>
    <scope>NUCLEOTIDE SEQUENCE [LARGE SCALE GENOMIC DNA]</scope>
    <source>
        <strain evidence="2">KCTC 42224</strain>
    </source>
</reference>
<proteinExistence type="predicted"/>
<name>A0ABV7V672_9SPHN</name>
<protein>
    <submittedName>
        <fullName evidence="1">Uncharacterized protein</fullName>
    </submittedName>
</protein>
<evidence type="ECO:0000313" key="1">
    <source>
        <dbReference type="EMBL" id="MFC3672924.1"/>
    </source>
</evidence>
<keyword evidence="2" id="KW-1185">Reference proteome</keyword>
<dbReference type="Proteomes" id="UP001595683">
    <property type="component" value="Unassembled WGS sequence"/>
</dbReference>
<dbReference type="RefSeq" id="WP_191325806.1">
    <property type="nucleotide sequence ID" value="NZ_BMZP01000022.1"/>
</dbReference>
<accession>A0ABV7V672</accession>